<protein>
    <submittedName>
        <fullName evidence="2">Uncharacterized protein</fullName>
    </submittedName>
</protein>
<sequence>MHPKPVYSHDEGECKFSKVLQSTVALAWRRSLQERTCFFFLFLFFCLHNGSLVYSNLHHIAQTINNHNPECIAVCIYILALRRFALAYHLNFLILFFSFLII</sequence>
<gene>
    <name evidence="2" type="ORF">L873DRAFT_1355244</name>
</gene>
<dbReference type="AlphaFoldDB" id="A0A3N4K1H5"/>
<dbReference type="Proteomes" id="UP000276215">
    <property type="component" value="Unassembled WGS sequence"/>
</dbReference>
<dbReference type="EMBL" id="ML120358">
    <property type="protein sequence ID" value="RPB04450.1"/>
    <property type="molecule type" value="Genomic_DNA"/>
</dbReference>
<name>A0A3N4K1H5_9PEZI</name>
<accession>A0A3N4K1H5</accession>
<organism evidence="2 3">
    <name type="scientific">Choiromyces venosus 120613-1</name>
    <dbReference type="NCBI Taxonomy" id="1336337"/>
    <lineage>
        <taxon>Eukaryota</taxon>
        <taxon>Fungi</taxon>
        <taxon>Dikarya</taxon>
        <taxon>Ascomycota</taxon>
        <taxon>Pezizomycotina</taxon>
        <taxon>Pezizomycetes</taxon>
        <taxon>Pezizales</taxon>
        <taxon>Tuberaceae</taxon>
        <taxon>Choiromyces</taxon>
    </lineage>
</organism>
<keyword evidence="1" id="KW-1133">Transmembrane helix</keyword>
<feature type="transmembrane region" description="Helical" evidence="1">
    <location>
        <begin position="37"/>
        <end position="57"/>
    </location>
</feature>
<evidence type="ECO:0000313" key="3">
    <source>
        <dbReference type="Proteomes" id="UP000276215"/>
    </source>
</evidence>
<feature type="transmembrane region" description="Helical" evidence="1">
    <location>
        <begin position="77"/>
        <end position="101"/>
    </location>
</feature>
<keyword evidence="1" id="KW-0812">Transmembrane</keyword>
<reference evidence="2 3" key="1">
    <citation type="journal article" date="2018" name="Nat. Ecol. Evol.">
        <title>Pezizomycetes genomes reveal the molecular basis of ectomycorrhizal truffle lifestyle.</title>
        <authorList>
            <person name="Murat C."/>
            <person name="Payen T."/>
            <person name="Noel B."/>
            <person name="Kuo A."/>
            <person name="Morin E."/>
            <person name="Chen J."/>
            <person name="Kohler A."/>
            <person name="Krizsan K."/>
            <person name="Balestrini R."/>
            <person name="Da Silva C."/>
            <person name="Montanini B."/>
            <person name="Hainaut M."/>
            <person name="Levati E."/>
            <person name="Barry K.W."/>
            <person name="Belfiori B."/>
            <person name="Cichocki N."/>
            <person name="Clum A."/>
            <person name="Dockter R.B."/>
            <person name="Fauchery L."/>
            <person name="Guy J."/>
            <person name="Iotti M."/>
            <person name="Le Tacon F."/>
            <person name="Lindquist E.A."/>
            <person name="Lipzen A."/>
            <person name="Malagnac F."/>
            <person name="Mello A."/>
            <person name="Molinier V."/>
            <person name="Miyauchi S."/>
            <person name="Poulain J."/>
            <person name="Riccioni C."/>
            <person name="Rubini A."/>
            <person name="Sitrit Y."/>
            <person name="Splivallo R."/>
            <person name="Traeger S."/>
            <person name="Wang M."/>
            <person name="Zifcakova L."/>
            <person name="Wipf D."/>
            <person name="Zambonelli A."/>
            <person name="Paolocci F."/>
            <person name="Nowrousian M."/>
            <person name="Ottonello S."/>
            <person name="Baldrian P."/>
            <person name="Spatafora J.W."/>
            <person name="Henrissat B."/>
            <person name="Nagy L.G."/>
            <person name="Aury J.M."/>
            <person name="Wincker P."/>
            <person name="Grigoriev I.V."/>
            <person name="Bonfante P."/>
            <person name="Martin F.M."/>
        </authorList>
    </citation>
    <scope>NUCLEOTIDE SEQUENCE [LARGE SCALE GENOMIC DNA]</scope>
    <source>
        <strain evidence="2 3">120613-1</strain>
    </source>
</reference>
<evidence type="ECO:0000313" key="2">
    <source>
        <dbReference type="EMBL" id="RPB04450.1"/>
    </source>
</evidence>
<keyword evidence="1" id="KW-0472">Membrane</keyword>
<evidence type="ECO:0000256" key="1">
    <source>
        <dbReference type="SAM" id="Phobius"/>
    </source>
</evidence>
<proteinExistence type="predicted"/>
<keyword evidence="3" id="KW-1185">Reference proteome</keyword>